<reference evidence="1 2" key="1">
    <citation type="submission" date="2024-05" db="EMBL/GenBank/DDBJ databases">
        <title>Genome sequencing and assembly of Indian major carp, Cirrhinus mrigala (Hamilton, 1822).</title>
        <authorList>
            <person name="Mohindra V."/>
            <person name="Chowdhury L.M."/>
            <person name="Lal K."/>
            <person name="Jena J.K."/>
        </authorList>
    </citation>
    <scope>NUCLEOTIDE SEQUENCE [LARGE SCALE GENOMIC DNA]</scope>
    <source>
        <strain evidence="1">CM1030</strain>
        <tissue evidence="1">Blood</tissue>
    </source>
</reference>
<gene>
    <name evidence="1" type="ORF">M9458_043346</name>
</gene>
<dbReference type="AlphaFoldDB" id="A0ABD0NFC3"/>
<organism evidence="1 2">
    <name type="scientific">Cirrhinus mrigala</name>
    <name type="common">Mrigala</name>
    <dbReference type="NCBI Taxonomy" id="683832"/>
    <lineage>
        <taxon>Eukaryota</taxon>
        <taxon>Metazoa</taxon>
        <taxon>Chordata</taxon>
        <taxon>Craniata</taxon>
        <taxon>Vertebrata</taxon>
        <taxon>Euteleostomi</taxon>
        <taxon>Actinopterygii</taxon>
        <taxon>Neopterygii</taxon>
        <taxon>Teleostei</taxon>
        <taxon>Ostariophysi</taxon>
        <taxon>Cypriniformes</taxon>
        <taxon>Cyprinidae</taxon>
        <taxon>Labeoninae</taxon>
        <taxon>Labeonini</taxon>
        <taxon>Cirrhinus</taxon>
    </lineage>
</organism>
<dbReference type="EMBL" id="JAMKFB020000022">
    <property type="protein sequence ID" value="KAL0159621.1"/>
    <property type="molecule type" value="Genomic_DNA"/>
</dbReference>
<evidence type="ECO:0008006" key="3">
    <source>
        <dbReference type="Google" id="ProtNLM"/>
    </source>
</evidence>
<protein>
    <recommendedName>
        <fullName evidence="3">Interferon-induced very large GTPase 1</fullName>
    </recommendedName>
</protein>
<keyword evidence="2" id="KW-1185">Reference proteome</keyword>
<feature type="non-terminal residue" evidence="1">
    <location>
        <position position="373"/>
    </location>
</feature>
<evidence type="ECO:0000313" key="2">
    <source>
        <dbReference type="Proteomes" id="UP001529510"/>
    </source>
</evidence>
<comment type="caution">
    <text evidence="1">The sequence shown here is derived from an EMBL/GenBank/DDBJ whole genome shotgun (WGS) entry which is preliminary data.</text>
</comment>
<dbReference type="PANTHER" id="PTHR22796">
    <property type="entry name" value="URG4-RELATED"/>
    <property type="match status" value="1"/>
</dbReference>
<sequence length="373" mass="43645">MDLVYSICKRANQTFTDQHRLFREANDPVLYVKKKREEYYSIFQKHLSGATSTAIFGKIICQKLKEPAEQSVLKNTARTLTGKIRENCPQLKERRSELEKHILHFLAEYEMFSLYEKYIRNPRYFFKIFINVVVSQYIADNFSDSVLPKIKENTESLQKKIMEAAHESTEHVQVNSGDVCEWLKCFTEQLSDVLIFSVKDLSGVSRDGVDDFNLLAQVIKNELNLFDIDREINADTFVQNLNPMDRPDEILSNELSRCCWAQCPFCGATCTNSVENHPGDHSVPFHRVTGLNGYYFDDTQNLCADFCSTVVVSKNLFKSSDEWIPYKEYRRAGEVYAKWSIRPDFSELLYWKWFVCRFQKDLENHYEKSFQGK</sequence>
<evidence type="ECO:0000313" key="1">
    <source>
        <dbReference type="EMBL" id="KAL0159621.1"/>
    </source>
</evidence>
<dbReference type="Proteomes" id="UP001529510">
    <property type="component" value="Unassembled WGS sequence"/>
</dbReference>
<proteinExistence type="predicted"/>
<name>A0ABD0NFC3_CIRMR</name>
<dbReference type="PANTHER" id="PTHR22796:SF6">
    <property type="entry name" value="INTERFERON-INDUCED VERY LARGE GTPASE 1-RELATED"/>
    <property type="match status" value="1"/>
</dbReference>
<accession>A0ABD0NFC3</accession>